<proteinExistence type="predicted"/>
<reference evidence="1 2" key="1">
    <citation type="submission" date="2024-11" db="EMBL/GenBank/DDBJ databases">
        <authorList>
            <person name="Heng Y.C."/>
            <person name="Lim A.C.H."/>
            <person name="Lee J.K.Y."/>
            <person name="Kittelmann S."/>
        </authorList>
    </citation>
    <scope>NUCLEOTIDE SEQUENCE [LARGE SCALE GENOMIC DNA]</scope>
    <source>
        <strain evidence="1 2">WILCCON 0112</strain>
    </source>
</reference>
<evidence type="ECO:0008006" key="3">
    <source>
        <dbReference type="Google" id="ProtNLM"/>
    </source>
</evidence>
<accession>A0ABW8S355</accession>
<dbReference type="Proteomes" id="UP001623600">
    <property type="component" value="Unassembled WGS sequence"/>
</dbReference>
<gene>
    <name evidence="1" type="ORF">ACJDTP_09305</name>
</gene>
<name>A0ABW8S355_9CLOT</name>
<protein>
    <recommendedName>
        <fullName evidence="3">7-cyano-7-deazaguanine synthase</fullName>
    </recommendedName>
</protein>
<keyword evidence="2" id="KW-1185">Reference proteome</keyword>
<evidence type="ECO:0000313" key="1">
    <source>
        <dbReference type="EMBL" id="MFL0165261.1"/>
    </source>
</evidence>
<sequence length="409" mass="47047">MSNPNKYISEDLLIGDSFLPSQILLNGNGLENINDEIFLDFIDVAAKIFIEDVRNKVNSKDEPRNINVIVPVTNIHTWSSQKVLLGKIGNFLSGDKWNIDFVKCDSKLPKFYVKSFITSPEFDNVTLLSGGLDSFCGSFVNVENKLQSLYCGYKINKFETKGLNDIHSILNQKYKGISKRFNTLNIKKEEHTQRTRSLLFFALACATASMYNVNEILLYENGVLSLNPELDSRKTTKTTHPKTLYLVNQLLSNLNLNMRIKHPFLFKTKGQIINGLSDQFKEDIKFTNTCGIARHNRKIKIKSGHCGFCIPCILRKISMAAYGNEKYDVQYNAPYGTNLENCDLSFKSEFKSSNEYFRVFNEKIKDGSIFNELDLRSKYYKEKNYLELTKKMLDIFSEEVDTFYSKYPL</sequence>
<dbReference type="RefSeq" id="WP_406760996.1">
    <property type="nucleotide sequence ID" value="NZ_JBJIAB010000009.1"/>
</dbReference>
<dbReference type="InterPro" id="IPR014729">
    <property type="entry name" value="Rossmann-like_a/b/a_fold"/>
</dbReference>
<evidence type="ECO:0000313" key="2">
    <source>
        <dbReference type="Proteomes" id="UP001623600"/>
    </source>
</evidence>
<dbReference type="Gene3D" id="3.40.50.620">
    <property type="entry name" value="HUPs"/>
    <property type="match status" value="1"/>
</dbReference>
<organism evidence="1 2">
    <name type="scientific">Candidatus Clostridium helianthi</name>
    <dbReference type="NCBI Taxonomy" id="3381660"/>
    <lineage>
        <taxon>Bacteria</taxon>
        <taxon>Bacillati</taxon>
        <taxon>Bacillota</taxon>
        <taxon>Clostridia</taxon>
        <taxon>Eubacteriales</taxon>
        <taxon>Clostridiaceae</taxon>
        <taxon>Clostridium</taxon>
    </lineage>
</organism>
<comment type="caution">
    <text evidence="1">The sequence shown here is derived from an EMBL/GenBank/DDBJ whole genome shotgun (WGS) entry which is preliminary data.</text>
</comment>
<dbReference type="EMBL" id="JBJIAB010000009">
    <property type="protein sequence ID" value="MFL0165261.1"/>
    <property type="molecule type" value="Genomic_DNA"/>
</dbReference>